<reference evidence="3 4" key="1">
    <citation type="submission" date="2014-02" db="EMBL/GenBank/DDBJ databases">
        <title>Single nucleus genome sequencing reveals high similarity among nuclei of an endomycorrhizal fungus.</title>
        <authorList>
            <person name="Lin K."/>
            <person name="Geurts R."/>
            <person name="Zhang Z."/>
            <person name="Limpens E."/>
            <person name="Saunders D.G."/>
            <person name="Mu D."/>
            <person name="Pang E."/>
            <person name="Cao H."/>
            <person name="Cha H."/>
            <person name="Lin T."/>
            <person name="Zhou Q."/>
            <person name="Shang Y."/>
            <person name="Li Y."/>
            <person name="Ivanov S."/>
            <person name="Sharma T."/>
            <person name="Velzen R.V."/>
            <person name="Ruijter N.D."/>
            <person name="Aanen D.K."/>
            <person name="Win J."/>
            <person name="Kamoun S."/>
            <person name="Bisseling T."/>
            <person name="Huang S."/>
        </authorList>
    </citation>
    <scope>NUCLEOTIDE SEQUENCE [LARGE SCALE GENOMIC DNA]</scope>
    <source>
        <strain evidence="4">DAOM197198w</strain>
    </source>
</reference>
<dbReference type="SMR" id="A0A015IPZ5"/>
<dbReference type="STRING" id="1432141.A0A015IPZ5"/>
<name>A0A015IPZ5_RHIIW</name>
<dbReference type="AlphaFoldDB" id="A0A015IPZ5"/>
<dbReference type="SMART" id="SM00955">
    <property type="entry name" value="RNB"/>
    <property type="match status" value="1"/>
</dbReference>
<dbReference type="HOGENOM" id="CLU_002512_2_0_1"/>
<dbReference type="PROSITE" id="PS01175">
    <property type="entry name" value="RIBONUCLEASE_II"/>
    <property type="match status" value="1"/>
</dbReference>
<proteinExistence type="inferred from homology"/>
<dbReference type="GO" id="GO:0000175">
    <property type="term" value="F:3'-5'-RNA exonuclease activity"/>
    <property type="evidence" value="ECO:0007669"/>
    <property type="project" value="TreeGrafter"/>
</dbReference>
<dbReference type="PANTHER" id="PTHR23355:SF65">
    <property type="entry name" value="EXORIBONUCLEASE CYT-4, PUTATIVE (AFU_ORTHOLOGUE AFUA_7G01550)-RELATED"/>
    <property type="match status" value="1"/>
</dbReference>
<dbReference type="Pfam" id="PF00773">
    <property type="entry name" value="RNB"/>
    <property type="match status" value="1"/>
</dbReference>
<evidence type="ECO:0000313" key="3">
    <source>
        <dbReference type="EMBL" id="EXX59302.1"/>
    </source>
</evidence>
<organism evidence="3 4">
    <name type="scientific">Rhizophagus irregularis (strain DAOM 197198w)</name>
    <name type="common">Glomus intraradices</name>
    <dbReference type="NCBI Taxonomy" id="1432141"/>
    <lineage>
        <taxon>Eukaryota</taxon>
        <taxon>Fungi</taxon>
        <taxon>Fungi incertae sedis</taxon>
        <taxon>Mucoromycota</taxon>
        <taxon>Glomeromycotina</taxon>
        <taxon>Glomeromycetes</taxon>
        <taxon>Glomerales</taxon>
        <taxon>Glomeraceae</taxon>
        <taxon>Rhizophagus</taxon>
    </lineage>
</organism>
<dbReference type="GO" id="GO:0000932">
    <property type="term" value="C:P-body"/>
    <property type="evidence" value="ECO:0007669"/>
    <property type="project" value="TreeGrafter"/>
</dbReference>
<dbReference type="InterPro" id="IPR022966">
    <property type="entry name" value="RNase_II/R_CS"/>
</dbReference>
<evidence type="ECO:0000256" key="1">
    <source>
        <dbReference type="RuleBase" id="RU003901"/>
    </source>
</evidence>
<comment type="similarity">
    <text evidence="1">Belongs to the RNR ribonuclease family.</text>
</comment>
<keyword evidence="4" id="KW-1185">Reference proteome</keyword>
<dbReference type="InterPro" id="IPR001900">
    <property type="entry name" value="RNase_II/R"/>
</dbReference>
<dbReference type="SUPFAM" id="SSF50249">
    <property type="entry name" value="Nucleic acid-binding proteins"/>
    <property type="match status" value="1"/>
</dbReference>
<feature type="domain" description="RNB" evidence="2">
    <location>
        <begin position="491"/>
        <end position="848"/>
    </location>
</feature>
<dbReference type="OMA" id="LRRYMDM"/>
<dbReference type="Proteomes" id="UP000022910">
    <property type="component" value="Unassembled WGS sequence"/>
</dbReference>
<dbReference type="PANTHER" id="PTHR23355">
    <property type="entry name" value="RIBONUCLEASE"/>
    <property type="match status" value="1"/>
</dbReference>
<sequence>MYDKMLSITKETFKLTQRQRTNPVFISSFIRENYHFKIWSSSRFPYKKYHWKTKSVPETSKPKKISRQKVPLKVTKEEKSKDVQILKSSEVSKHKIVKRFQKKELTQSTPDIKEPEIELSDIVELSKSTQLQVGDFVDVRRNGRGYIGIITKLSNDPTSTTYKNEILLPNNHLLLTRSDDIVFKITGYAYNKEFNNSKLVLGSPIPENYGKLASDLNKSAQILLHSKTLAFRQLHSQFADELENRKISIKSAARHVFQNGNPTEAQLLSTHMFLFKENIYFMADPMQIETYILRSKRSVNAIIKTLEWIRLRDQRVSDFQEKVTKIIQYIRSIDKKISEPPSFTKGETLPEFTSDDQMFINLVKTFVFTPKNSQSGLEAHLSAILKPLKLYERDFDRECAIQFLKEIGIWAPWENLAVYEETTKLSGHGISKEADKDQEEIINLATNLLDSQPFDTSKNVTSTPASSILIKTEEFLGENDFYPHDICEDIRHDFGDLPVYTIDDPTAHELDDGISIERVNNSSGTESVWVHIHVADPSTYIHPGHKLAKVAHSRVQTVYFPERNYSMLPSYLSKKMFSLGVDGKTRGNYVITFSLRIGDDASLLEYKIRPSIIRNIKILYYDDVDKFLSWDSFSKFKKEIDFVYKQIHYHPHKISLPNNEYKPLPLSGQQDLKDLQKIANIHLKNRGQKGSFNLSLTQGNAALSPFPLYKTQPDTQYPIIFTGLPTIQVNLDKFNYSPARMMVAEFMIMAGRVASIFCSERKIPIIFRTQPKNDEVLSILSNIDEDIKVVPITTMLKIRSLVQPTKTTVEPGPHFSMGITEGYSKVTSPLRRYSDLVVHWQIKASLLNGRLPFSKDELVNNIPYITYFEKEIRRSQTKSNKFWILNLIDRLKANGNLPEITGTIIEEFDKGDRTALIREFGIQGKVIKSTGQIGDIINLKVIDIIPNKSNIILEPVNN</sequence>
<dbReference type="InterPro" id="IPR050180">
    <property type="entry name" value="RNR_Ribonuclease"/>
</dbReference>
<dbReference type="GO" id="GO:0006402">
    <property type="term" value="P:mRNA catabolic process"/>
    <property type="evidence" value="ECO:0007669"/>
    <property type="project" value="TreeGrafter"/>
</dbReference>
<protein>
    <submittedName>
        <fullName evidence="3">Dss1p</fullName>
    </submittedName>
</protein>
<dbReference type="GO" id="GO:0003723">
    <property type="term" value="F:RNA binding"/>
    <property type="evidence" value="ECO:0007669"/>
    <property type="project" value="InterPro"/>
</dbReference>
<comment type="caution">
    <text evidence="3">The sequence shown here is derived from an EMBL/GenBank/DDBJ whole genome shotgun (WGS) entry which is preliminary data.</text>
</comment>
<dbReference type="OrthoDB" id="2285229at2759"/>
<evidence type="ECO:0000259" key="2">
    <source>
        <dbReference type="SMART" id="SM00955"/>
    </source>
</evidence>
<dbReference type="EMBL" id="JEMT01026502">
    <property type="protein sequence ID" value="EXX59302.1"/>
    <property type="molecule type" value="Genomic_DNA"/>
</dbReference>
<gene>
    <name evidence="3" type="ORF">RirG_190260</name>
</gene>
<accession>A0A015IPZ5</accession>
<dbReference type="InterPro" id="IPR012340">
    <property type="entry name" value="NA-bd_OB-fold"/>
</dbReference>
<evidence type="ECO:0000313" key="4">
    <source>
        <dbReference type="Proteomes" id="UP000022910"/>
    </source>
</evidence>